<dbReference type="Gene3D" id="3.40.50.150">
    <property type="entry name" value="Vaccinia Virus protein VP39"/>
    <property type="match status" value="1"/>
</dbReference>
<comment type="subunit">
    <text evidence="10">Monomer.</text>
</comment>
<evidence type="ECO:0000256" key="1">
    <source>
        <dbReference type="ARBA" id="ARBA00001966"/>
    </source>
</evidence>
<feature type="binding site" evidence="10">
    <location>
        <position position="225"/>
    </location>
    <ligand>
        <name>[2Fe-2S] cluster</name>
        <dbReference type="ChEBI" id="CHEBI:190135"/>
    </ligand>
</feature>
<proteinExistence type="inferred from homology"/>
<feature type="domain" description="Anamorsin C-terminal" evidence="11">
    <location>
        <begin position="245"/>
        <end position="279"/>
    </location>
</feature>
<comment type="cofactor">
    <cofactor evidence="10">
        <name>[2Fe-2S] cluster</name>
        <dbReference type="ChEBI" id="CHEBI:190135"/>
    </cofactor>
</comment>
<evidence type="ECO:0000313" key="16">
    <source>
        <dbReference type="RefSeq" id="XP_024875111.1"/>
    </source>
</evidence>
<evidence type="ECO:0000259" key="11">
    <source>
        <dbReference type="Pfam" id="PF05093"/>
    </source>
</evidence>
<feature type="binding site" evidence="10">
    <location>
        <position position="264"/>
    </location>
    <ligand>
        <name>[4Fe-4S] cluster</name>
        <dbReference type="ChEBI" id="CHEBI:49883"/>
    </ligand>
</feature>
<keyword evidence="4 10" id="KW-0963">Cytoplasm</keyword>
<keyword evidence="7 10" id="KW-0408">Iron</keyword>
<dbReference type="OrthoDB" id="311633at2759"/>
<dbReference type="InterPro" id="IPR049011">
    <property type="entry name" value="Anamorsin_N_metazoan"/>
</dbReference>
<comment type="domain">
    <text evidence="10">The twin Cx2C motifs are involved in the recognition by the mitochondrial MIA40-ERV1 disulfide relay system. The formation of 2 disulfide bonds in the Cx2C motifs through dithiol/disulfide exchange reactions effectively traps the protein in the mitochondrial intermembrane space.</text>
</comment>
<feature type="short sequence motif" description="Cx2C motif 2" evidence="10">
    <location>
        <begin position="261"/>
        <end position="264"/>
    </location>
</feature>
<dbReference type="HAMAP" id="MF_03115">
    <property type="entry name" value="Anamorsin"/>
    <property type="match status" value="1"/>
</dbReference>
<reference evidence="14 15" key="1">
    <citation type="submission" date="2025-04" db="UniProtKB">
        <authorList>
            <consortium name="RefSeq"/>
        </authorList>
    </citation>
    <scope>IDENTIFICATION</scope>
    <source>
        <tissue evidence="14 15">Whole body</tissue>
    </source>
</reference>
<feature type="short sequence motif" description="Cx2C motif 1" evidence="10">
    <location>
        <begin position="250"/>
        <end position="253"/>
    </location>
</feature>
<feature type="binding site" evidence="10">
    <location>
        <position position="228"/>
    </location>
    <ligand>
        <name>[2Fe-2S] cluster</name>
        <dbReference type="ChEBI" id="CHEBI:190135"/>
    </ligand>
</feature>
<feature type="binding site" evidence="10">
    <location>
        <position position="216"/>
    </location>
    <ligand>
        <name>[2Fe-2S] cluster</name>
        <dbReference type="ChEBI" id="CHEBI:190135"/>
    </ligand>
</feature>
<dbReference type="Pfam" id="PF05093">
    <property type="entry name" value="CIAPIN1"/>
    <property type="match status" value="1"/>
</dbReference>
<dbReference type="GO" id="GO:0016226">
    <property type="term" value="P:iron-sulfur cluster assembly"/>
    <property type="evidence" value="ECO:0007669"/>
    <property type="project" value="UniProtKB-UniRule"/>
</dbReference>
<feature type="binding site" evidence="10">
    <location>
        <position position="253"/>
    </location>
    <ligand>
        <name>[4Fe-4S] cluster</name>
        <dbReference type="ChEBI" id="CHEBI:49883"/>
    </ligand>
</feature>
<gene>
    <name evidence="14 15 16" type="primary">LOC112456650</name>
</gene>
<dbReference type="RefSeq" id="XP_024875109.1">
    <property type="nucleotide sequence ID" value="XM_025019341.1"/>
</dbReference>
<dbReference type="GO" id="GO:0051539">
    <property type="term" value="F:4 iron, 4 sulfur cluster binding"/>
    <property type="evidence" value="ECO:0007669"/>
    <property type="project" value="UniProtKB-KW"/>
</dbReference>
<dbReference type="GO" id="GO:0005758">
    <property type="term" value="C:mitochondrial intermembrane space"/>
    <property type="evidence" value="ECO:0007669"/>
    <property type="project" value="UniProtKB-SubCell"/>
</dbReference>
<feature type="binding site" evidence="10">
    <location>
        <position position="250"/>
    </location>
    <ligand>
        <name>[4Fe-4S] cluster</name>
        <dbReference type="ChEBI" id="CHEBI:49883"/>
    </ligand>
</feature>
<dbReference type="Pfam" id="PF20922">
    <property type="entry name" value="Anamorsin_N"/>
    <property type="match status" value="1"/>
</dbReference>
<keyword evidence="8 10" id="KW-0411">Iron-sulfur</keyword>
<evidence type="ECO:0000259" key="12">
    <source>
        <dbReference type="Pfam" id="PF20922"/>
    </source>
</evidence>
<evidence type="ECO:0000256" key="3">
    <source>
        <dbReference type="ARBA" id="ARBA00022485"/>
    </source>
</evidence>
<dbReference type="GO" id="GO:0051537">
    <property type="term" value="F:2 iron, 2 sulfur cluster binding"/>
    <property type="evidence" value="ECO:0007669"/>
    <property type="project" value="UniProtKB-UniRule"/>
</dbReference>
<comment type="subcellular location">
    <subcellularLocation>
        <location evidence="10">Cytoplasm</location>
    </subcellularLocation>
    <subcellularLocation>
        <location evidence="10">Mitochondrion intermembrane space</location>
    </subcellularLocation>
</comment>
<dbReference type="GO" id="GO:0009055">
    <property type="term" value="F:electron transfer activity"/>
    <property type="evidence" value="ECO:0007669"/>
    <property type="project" value="UniProtKB-UniRule"/>
</dbReference>
<evidence type="ECO:0000313" key="13">
    <source>
        <dbReference type="Proteomes" id="UP000504618"/>
    </source>
</evidence>
<accession>A0A6J1Q2B8</accession>
<protein>
    <recommendedName>
        <fullName evidence="10">Anamorsin homolog</fullName>
    </recommendedName>
    <alternativeName>
        <fullName evidence="10">Fe-S cluster assembly protein DRE2 homolog</fullName>
    </alternativeName>
</protein>
<dbReference type="AlphaFoldDB" id="A0A6J1Q2B8"/>
<keyword evidence="5 10" id="KW-0001">2Fe-2S</keyword>
<dbReference type="PANTHER" id="PTHR13273">
    <property type="entry name" value="ANAMORSIN"/>
    <property type="match status" value="1"/>
</dbReference>
<keyword evidence="13" id="KW-1185">Reference proteome</keyword>
<feature type="binding site" evidence="10">
    <location>
        <position position="261"/>
    </location>
    <ligand>
        <name>[4Fe-4S] cluster</name>
        <dbReference type="ChEBI" id="CHEBI:49883"/>
    </ligand>
</feature>
<keyword evidence="9 10" id="KW-0496">Mitochondrion</keyword>
<dbReference type="InterPro" id="IPR029063">
    <property type="entry name" value="SAM-dependent_MTases_sf"/>
</dbReference>
<comment type="domain">
    <text evidence="10">The N-terminal domain has structural similarity with S-adenosyl-L-methionine-dependent methyltransferases, but does not bind S-adenosyl-L-methionine. It is required for correct assembly of the 2 Fe-S clusters.</text>
</comment>
<comment type="domain">
    <text evidence="10">The C-terminal domain binds 2 Fe-S clusters but is otherwise mostly in an intrinsically disordered conformation.</text>
</comment>
<organism evidence="13 15">
    <name type="scientific">Temnothorax curvispinosus</name>
    <dbReference type="NCBI Taxonomy" id="300111"/>
    <lineage>
        <taxon>Eukaryota</taxon>
        <taxon>Metazoa</taxon>
        <taxon>Ecdysozoa</taxon>
        <taxon>Arthropoda</taxon>
        <taxon>Hexapoda</taxon>
        <taxon>Insecta</taxon>
        <taxon>Pterygota</taxon>
        <taxon>Neoptera</taxon>
        <taxon>Endopterygota</taxon>
        <taxon>Hymenoptera</taxon>
        <taxon>Apocrita</taxon>
        <taxon>Aculeata</taxon>
        <taxon>Formicoidea</taxon>
        <taxon>Formicidae</taxon>
        <taxon>Myrmicinae</taxon>
        <taxon>Temnothorax</taxon>
    </lineage>
</organism>
<evidence type="ECO:0000256" key="9">
    <source>
        <dbReference type="ARBA" id="ARBA00023128"/>
    </source>
</evidence>
<comment type="similarity">
    <text evidence="2 10">Belongs to the anamorsin family.</text>
</comment>
<comment type="caution">
    <text evidence="10">Lacks conserved residue(s) required for the propagation of feature annotation.</text>
</comment>
<dbReference type="SUPFAM" id="SSF53335">
    <property type="entry name" value="S-adenosyl-L-methionine-dependent methyltransferases"/>
    <property type="match status" value="1"/>
</dbReference>
<evidence type="ECO:0000256" key="10">
    <source>
        <dbReference type="HAMAP-Rule" id="MF_03115"/>
    </source>
</evidence>
<dbReference type="InterPro" id="IPR007785">
    <property type="entry name" value="Anamorsin"/>
</dbReference>
<evidence type="ECO:0000256" key="2">
    <source>
        <dbReference type="ARBA" id="ARBA00008169"/>
    </source>
</evidence>
<dbReference type="RefSeq" id="XP_024875110.1">
    <property type="nucleotide sequence ID" value="XM_025019342.1"/>
</dbReference>
<evidence type="ECO:0000256" key="8">
    <source>
        <dbReference type="ARBA" id="ARBA00023014"/>
    </source>
</evidence>
<keyword evidence="6 10" id="KW-0479">Metal-binding</keyword>
<dbReference type="Proteomes" id="UP000504618">
    <property type="component" value="Unplaced"/>
</dbReference>
<evidence type="ECO:0000256" key="6">
    <source>
        <dbReference type="ARBA" id="ARBA00022723"/>
    </source>
</evidence>
<evidence type="ECO:0000256" key="5">
    <source>
        <dbReference type="ARBA" id="ARBA00022714"/>
    </source>
</evidence>
<dbReference type="CTD" id="57019"/>
<feature type="domain" description="Anamorsin N-terminal" evidence="12">
    <location>
        <begin position="7"/>
        <end position="170"/>
    </location>
</feature>
<sequence length="289" mass="31459">MFLVKEGNEVLVVSGNDVPSNDMTDFIAMIKQHVGDSGKLQIASLSDLNKEHVTQGFRIAGKSYGDSTFDVVIAIFKQFFTNEDFLAEALRILKPNGLLVIREPLPNRKPGTHLYSDRISSLKLSGFKVKDTDPKDFDLESTNLLLKVYSDVKEVGTVSASKPSFEVGSSIPLSFAKKATNVWKLDDPVEEDLIDEDELLDESDLVKPDASSLTVCATTGKRKACKDCSCGLAEELSGKDAPENTVKSSCGNCYLGDAFRCASCPYLGMPAFKPGEKVLLPETQLTVDS</sequence>
<feature type="region of interest" description="Fe-S binding site B" evidence="10">
    <location>
        <begin position="250"/>
        <end position="264"/>
    </location>
</feature>
<feature type="binding site" evidence="10">
    <location>
        <position position="230"/>
    </location>
    <ligand>
        <name>[2Fe-2S] cluster</name>
        <dbReference type="ChEBI" id="CHEBI:190135"/>
    </ligand>
</feature>
<evidence type="ECO:0000256" key="4">
    <source>
        <dbReference type="ARBA" id="ARBA00022490"/>
    </source>
</evidence>
<name>A0A6J1Q2B8_9HYME</name>
<keyword evidence="3 10" id="KW-0004">4Fe-4S</keyword>
<dbReference type="PANTHER" id="PTHR13273:SF14">
    <property type="entry name" value="ANAMORSIN"/>
    <property type="match status" value="1"/>
</dbReference>
<dbReference type="GO" id="GO:0046872">
    <property type="term" value="F:metal ion binding"/>
    <property type="evidence" value="ECO:0007669"/>
    <property type="project" value="UniProtKB-KW"/>
</dbReference>
<dbReference type="GeneID" id="112456650"/>
<comment type="cofactor">
    <cofactor evidence="1 10">
        <name>[4Fe-4S] cluster</name>
        <dbReference type="ChEBI" id="CHEBI:49883"/>
    </cofactor>
</comment>
<evidence type="ECO:0000256" key="7">
    <source>
        <dbReference type="ARBA" id="ARBA00023004"/>
    </source>
</evidence>
<evidence type="ECO:0000313" key="14">
    <source>
        <dbReference type="RefSeq" id="XP_024875109.1"/>
    </source>
</evidence>
<dbReference type="RefSeq" id="XP_024875111.1">
    <property type="nucleotide sequence ID" value="XM_025019343.1"/>
</dbReference>
<dbReference type="InterPro" id="IPR046408">
    <property type="entry name" value="CIAPIN1"/>
</dbReference>
<comment type="function">
    <text evidence="10">Component of the cytosolic iron-sulfur (Fe-S) protein assembly (CIA) machinery. Required for the maturation of extramitochondrial Fe-S proteins. Part of an electron transfer chain functioning in an early step of cytosolic Fe-S biogenesis, facilitating the de novo assembly of a [4Fe-4S] cluster on the cytosolic Fe-S scaffold complex. Electrons are transferred from NADPH via a FAD- and FMN-containing diflavin oxidoreductase. Together with the diflavin oxidoreductase, also required for the assembly of the diferric tyrosyl radical cofactor of ribonucleotide reductase (RNR), probably by providing electrons for reduction during radical cofactor maturation in the catalytic small subunit.</text>
</comment>
<evidence type="ECO:0000313" key="15">
    <source>
        <dbReference type="RefSeq" id="XP_024875110.1"/>
    </source>
</evidence>